<feature type="domain" description="N-acetyltransferase" evidence="3">
    <location>
        <begin position="5"/>
        <end position="151"/>
    </location>
</feature>
<dbReference type="InterPro" id="IPR016181">
    <property type="entry name" value="Acyl_CoA_acyltransferase"/>
</dbReference>
<gene>
    <name evidence="4" type="primary">yhfO</name>
    <name evidence="4" type="ORF">GCM10010326_37770</name>
</gene>
<accession>A0ABQ3ABZ9</accession>
<dbReference type="SUPFAM" id="SSF55729">
    <property type="entry name" value="Acyl-CoA N-acyltransferases (Nat)"/>
    <property type="match status" value="1"/>
</dbReference>
<proteinExistence type="predicted"/>
<evidence type="ECO:0000313" key="5">
    <source>
        <dbReference type="Proteomes" id="UP000600946"/>
    </source>
</evidence>
<dbReference type="PROSITE" id="PS51186">
    <property type="entry name" value="GNAT"/>
    <property type="match status" value="1"/>
</dbReference>
<dbReference type="Gene3D" id="3.40.630.30">
    <property type="match status" value="1"/>
</dbReference>
<sequence>MSQSVSVRAATSADLPAVTALFRGYLDFYRVAVEDGSRPEQFLKERLENGDSLILLAETGTGPIGFAQIYPTFSSLSMGRVWTLNDLYVEASGRRCGAGRALVRACVERARAAGAVGIHLETAHDNADAQALYEGEGFEPDAFAAYFLALG</sequence>
<dbReference type="Pfam" id="PF00583">
    <property type="entry name" value="Acetyltransf_1"/>
    <property type="match status" value="1"/>
</dbReference>
<reference evidence="5" key="1">
    <citation type="journal article" date="2019" name="Int. J. Syst. Evol. Microbiol.">
        <title>The Global Catalogue of Microorganisms (GCM) 10K type strain sequencing project: providing services to taxonomists for standard genome sequencing and annotation.</title>
        <authorList>
            <consortium name="The Broad Institute Genomics Platform"/>
            <consortium name="The Broad Institute Genome Sequencing Center for Infectious Disease"/>
            <person name="Wu L."/>
            <person name="Ma J."/>
        </authorList>
    </citation>
    <scope>NUCLEOTIDE SEQUENCE [LARGE SCALE GENOMIC DNA]</scope>
    <source>
        <strain evidence="5">JCM 4594</strain>
    </source>
</reference>
<evidence type="ECO:0000256" key="2">
    <source>
        <dbReference type="ARBA" id="ARBA00023315"/>
    </source>
</evidence>
<keyword evidence="5" id="KW-1185">Reference proteome</keyword>
<dbReference type="EMBL" id="BMUU01000006">
    <property type="protein sequence ID" value="GGY40236.1"/>
    <property type="molecule type" value="Genomic_DNA"/>
</dbReference>
<protein>
    <submittedName>
        <fullName evidence="4">N-acetyltransferase YhfO</fullName>
    </submittedName>
</protein>
<dbReference type="GeneID" id="96291722"/>
<dbReference type="PANTHER" id="PTHR43877">
    <property type="entry name" value="AMINOALKYLPHOSPHONATE N-ACETYLTRANSFERASE-RELATED-RELATED"/>
    <property type="match status" value="1"/>
</dbReference>
<evidence type="ECO:0000313" key="4">
    <source>
        <dbReference type="EMBL" id="GGY40236.1"/>
    </source>
</evidence>
<keyword evidence="2" id="KW-0012">Acyltransferase</keyword>
<comment type="caution">
    <text evidence="4">The sequence shown here is derived from an EMBL/GenBank/DDBJ whole genome shotgun (WGS) entry which is preliminary data.</text>
</comment>
<evidence type="ECO:0000259" key="3">
    <source>
        <dbReference type="PROSITE" id="PS51186"/>
    </source>
</evidence>
<dbReference type="InterPro" id="IPR000182">
    <property type="entry name" value="GNAT_dom"/>
</dbReference>
<keyword evidence="1" id="KW-0808">Transferase</keyword>
<organism evidence="4 5">
    <name type="scientific">Streptomyces xanthochromogenes</name>
    <dbReference type="NCBI Taxonomy" id="67384"/>
    <lineage>
        <taxon>Bacteria</taxon>
        <taxon>Bacillati</taxon>
        <taxon>Actinomycetota</taxon>
        <taxon>Actinomycetes</taxon>
        <taxon>Kitasatosporales</taxon>
        <taxon>Streptomycetaceae</taxon>
        <taxon>Streptomyces</taxon>
    </lineage>
</organism>
<dbReference type="Proteomes" id="UP000600946">
    <property type="component" value="Unassembled WGS sequence"/>
</dbReference>
<evidence type="ECO:0000256" key="1">
    <source>
        <dbReference type="ARBA" id="ARBA00022679"/>
    </source>
</evidence>
<name>A0ABQ3ABZ9_9ACTN</name>
<dbReference type="InterPro" id="IPR050832">
    <property type="entry name" value="Bact_Acetyltransf"/>
</dbReference>
<dbReference type="RefSeq" id="WP_161255589.1">
    <property type="nucleotide sequence ID" value="NZ_BMUU01000006.1"/>
</dbReference>
<dbReference type="CDD" id="cd04301">
    <property type="entry name" value="NAT_SF"/>
    <property type="match status" value="1"/>
</dbReference>